<evidence type="ECO:0000313" key="2">
    <source>
        <dbReference type="Proteomes" id="UP001314170"/>
    </source>
</evidence>
<sequence>MLAWANSSCVNLTTSQIIVYAGTNSGSHTYGQDPSDVEFDNGDELGVSVHAYVPGIQIRTVGVRIMYEGEGNNHNIQSNNEVVTAYSSPANNEVVIAHNWSSSWDNQAVGDGHVAKAEIASPVFRTYYCNASSNESMYSCAF</sequence>
<dbReference type="EMBL" id="CAWUPB010001184">
    <property type="protein sequence ID" value="CAK7351143.1"/>
    <property type="molecule type" value="Genomic_DNA"/>
</dbReference>
<evidence type="ECO:0000313" key="1">
    <source>
        <dbReference type="EMBL" id="CAK7351143.1"/>
    </source>
</evidence>
<proteinExistence type="predicted"/>
<accession>A0AAV1SHW1</accession>
<protein>
    <submittedName>
        <fullName evidence="1">Uncharacterized protein</fullName>
    </submittedName>
</protein>
<dbReference type="AlphaFoldDB" id="A0AAV1SHW1"/>
<name>A0AAV1SHW1_9ROSI</name>
<reference evidence="1 2" key="1">
    <citation type="submission" date="2024-01" db="EMBL/GenBank/DDBJ databases">
        <authorList>
            <person name="Waweru B."/>
        </authorList>
    </citation>
    <scope>NUCLEOTIDE SEQUENCE [LARGE SCALE GENOMIC DNA]</scope>
</reference>
<gene>
    <name evidence="1" type="ORF">DCAF_LOCUS23706</name>
</gene>
<comment type="caution">
    <text evidence="1">The sequence shown here is derived from an EMBL/GenBank/DDBJ whole genome shotgun (WGS) entry which is preliminary data.</text>
</comment>
<dbReference type="Proteomes" id="UP001314170">
    <property type="component" value="Unassembled WGS sequence"/>
</dbReference>
<keyword evidence="2" id="KW-1185">Reference proteome</keyword>
<organism evidence="1 2">
    <name type="scientific">Dovyalis caffra</name>
    <dbReference type="NCBI Taxonomy" id="77055"/>
    <lineage>
        <taxon>Eukaryota</taxon>
        <taxon>Viridiplantae</taxon>
        <taxon>Streptophyta</taxon>
        <taxon>Embryophyta</taxon>
        <taxon>Tracheophyta</taxon>
        <taxon>Spermatophyta</taxon>
        <taxon>Magnoliopsida</taxon>
        <taxon>eudicotyledons</taxon>
        <taxon>Gunneridae</taxon>
        <taxon>Pentapetalae</taxon>
        <taxon>rosids</taxon>
        <taxon>fabids</taxon>
        <taxon>Malpighiales</taxon>
        <taxon>Salicaceae</taxon>
        <taxon>Flacourtieae</taxon>
        <taxon>Dovyalis</taxon>
    </lineage>
</organism>